<evidence type="ECO:0000259" key="1">
    <source>
        <dbReference type="Pfam" id="PF16087"/>
    </source>
</evidence>
<accession>A0A914C042</accession>
<dbReference type="Gene3D" id="3.30.420.10">
    <property type="entry name" value="Ribonuclease H-like superfamily/Ribonuclease H"/>
    <property type="match status" value="1"/>
</dbReference>
<evidence type="ECO:0000313" key="3">
    <source>
        <dbReference type="WBParaSite" id="ACRNAN_Path_1401.g5499.t1"/>
    </source>
</evidence>
<feature type="domain" description="DUF4817" evidence="1">
    <location>
        <begin position="6"/>
        <end position="67"/>
    </location>
</feature>
<dbReference type="InterPro" id="IPR036397">
    <property type="entry name" value="RNaseH_sf"/>
</dbReference>
<dbReference type="InterPro" id="IPR032135">
    <property type="entry name" value="DUF4817"/>
</dbReference>
<name>A0A914C042_9BILA</name>
<dbReference type="AlphaFoldDB" id="A0A914C042"/>
<dbReference type="PANTHER" id="PTHR47326">
    <property type="entry name" value="TRANSPOSABLE ELEMENT TC3 TRANSPOSASE-LIKE PROTEIN"/>
    <property type="match status" value="1"/>
</dbReference>
<sequence>MAHFSTSQKAQCVLWLAKFDNIQTVQKKFQQEYYEANPDVKEITIKFPSEEEIRRWYERFEETGSVNDVSKDKERSRLLSSRTNSLDLHTTTYEKEKGLLNFFGFKKIHKCHPYKMRLNSELDELDIAMRKNFAKTELDRIRHLHQRIWFGGEATFYTNGRVDCHNLVYLSEEPSDPESNSPRPPNNSSVSVLAALNSENLLGPYIYAEKADKSTYQIFLRKFVFELRQIQRLQMKLAQTIFMHDDSPIHEDAKEFLDEEFPDYWVGPGSKHAEWPRLSPDFNPLCFFLWGHIKHKVYETPIINDDVDELVLRIHHAFTEIMPEMLGAAVKAYKERIKMVVETDGNLVDVHEDDENKPAPVDVEALQLMDW</sequence>
<proteinExistence type="predicted"/>
<protein>
    <submittedName>
        <fullName evidence="3">DUF4817 domain-containing protein</fullName>
    </submittedName>
</protein>
<dbReference type="Pfam" id="PF16087">
    <property type="entry name" value="DUF4817"/>
    <property type="match status" value="1"/>
</dbReference>
<dbReference type="Proteomes" id="UP000887540">
    <property type="component" value="Unplaced"/>
</dbReference>
<reference evidence="3" key="1">
    <citation type="submission" date="2022-11" db="UniProtKB">
        <authorList>
            <consortium name="WormBaseParasite"/>
        </authorList>
    </citation>
    <scope>IDENTIFICATION</scope>
</reference>
<evidence type="ECO:0000313" key="2">
    <source>
        <dbReference type="Proteomes" id="UP000887540"/>
    </source>
</evidence>
<dbReference type="WBParaSite" id="ACRNAN_Path_1401.g5499.t1">
    <property type="protein sequence ID" value="ACRNAN_Path_1401.g5499.t1"/>
    <property type="gene ID" value="ACRNAN_Path_1401.g5499"/>
</dbReference>
<keyword evidence="2" id="KW-1185">Reference proteome</keyword>
<organism evidence="2 3">
    <name type="scientific">Acrobeloides nanus</name>
    <dbReference type="NCBI Taxonomy" id="290746"/>
    <lineage>
        <taxon>Eukaryota</taxon>
        <taxon>Metazoa</taxon>
        <taxon>Ecdysozoa</taxon>
        <taxon>Nematoda</taxon>
        <taxon>Chromadorea</taxon>
        <taxon>Rhabditida</taxon>
        <taxon>Tylenchina</taxon>
        <taxon>Cephalobomorpha</taxon>
        <taxon>Cephaloboidea</taxon>
        <taxon>Cephalobidae</taxon>
        <taxon>Acrobeloides</taxon>
    </lineage>
</organism>
<dbReference type="GO" id="GO:0003676">
    <property type="term" value="F:nucleic acid binding"/>
    <property type="evidence" value="ECO:0007669"/>
    <property type="project" value="InterPro"/>
</dbReference>
<dbReference type="PANTHER" id="PTHR47326:SF1">
    <property type="entry name" value="HTH PSQ-TYPE DOMAIN-CONTAINING PROTEIN"/>
    <property type="match status" value="1"/>
</dbReference>